<dbReference type="Proteomes" id="UP000324800">
    <property type="component" value="Unassembled WGS sequence"/>
</dbReference>
<dbReference type="InterPro" id="IPR036397">
    <property type="entry name" value="RNaseH_sf"/>
</dbReference>
<dbReference type="EMBL" id="SNRW01002279">
    <property type="protein sequence ID" value="KAA6393289.1"/>
    <property type="molecule type" value="Genomic_DNA"/>
</dbReference>
<feature type="compositionally biased region" description="Polar residues" evidence="2">
    <location>
        <begin position="526"/>
        <end position="536"/>
    </location>
</feature>
<dbReference type="PANTHER" id="PTHR33050">
    <property type="entry name" value="REVERSE TRANSCRIPTASE DOMAIN-CONTAINING PROTEIN"/>
    <property type="match status" value="1"/>
</dbReference>
<dbReference type="Gene3D" id="3.30.420.10">
    <property type="entry name" value="Ribonuclease H-like superfamily/Ribonuclease H"/>
    <property type="match status" value="1"/>
</dbReference>
<dbReference type="Pfam" id="PF00589">
    <property type="entry name" value="Phage_integrase"/>
    <property type="match status" value="1"/>
</dbReference>
<dbReference type="PANTHER" id="PTHR33050:SF7">
    <property type="entry name" value="RIBONUCLEASE H"/>
    <property type="match status" value="1"/>
</dbReference>
<evidence type="ECO:0000313" key="6">
    <source>
        <dbReference type="Proteomes" id="UP000324800"/>
    </source>
</evidence>
<dbReference type="SUPFAM" id="SSF56672">
    <property type="entry name" value="DNA/RNA polymerases"/>
    <property type="match status" value="1"/>
</dbReference>
<evidence type="ECO:0000259" key="4">
    <source>
        <dbReference type="PROSITE" id="PS50879"/>
    </source>
</evidence>
<evidence type="ECO:0000313" key="5">
    <source>
        <dbReference type="EMBL" id="KAA6393289.1"/>
    </source>
</evidence>
<dbReference type="InterPro" id="IPR002104">
    <property type="entry name" value="Integrase_catalytic"/>
</dbReference>
<dbReference type="SUPFAM" id="SSF56349">
    <property type="entry name" value="DNA breaking-rejoining enzymes"/>
    <property type="match status" value="1"/>
</dbReference>
<dbReference type="GO" id="GO:0015074">
    <property type="term" value="P:DNA integration"/>
    <property type="evidence" value="ECO:0007669"/>
    <property type="project" value="InterPro"/>
</dbReference>
<organism evidence="5 6">
    <name type="scientific">Streblomastix strix</name>
    <dbReference type="NCBI Taxonomy" id="222440"/>
    <lineage>
        <taxon>Eukaryota</taxon>
        <taxon>Metamonada</taxon>
        <taxon>Preaxostyla</taxon>
        <taxon>Oxymonadida</taxon>
        <taxon>Streblomastigidae</taxon>
        <taxon>Streblomastix</taxon>
    </lineage>
</organism>
<dbReference type="InterPro" id="IPR011009">
    <property type="entry name" value="Kinase-like_dom_sf"/>
</dbReference>
<evidence type="ECO:0008006" key="7">
    <source>
        <dbReference type="Google" id="ProtNLM"/>
    </source>
</evidence>
<accession>A0A5J4WFZ6</accession>
<feature type="domain" description="RNase H type-1" evidence="4">
    <location>
        <begin position="606"/>
        <end position="736"/>
    </location>
</feature>
<dbReference type="InterPro" id="IPR011010">
    <property type="entry name" value="DNA_brk_join_enz"/>
</dbReference>
<keyword evidence="1" id="KW-0233">DNA recombination</keyword>
<dbReference type="Gene3D" id="3.30.70.270">
    <property type="match status" value="1"/>
</dbReference>
<dbReference type="GO" id="GO:0004523">
    <property type="term" value="F:RNA-DNA hybrid ribonuclease activity"/>
    <property type="evidence" value="ECO:0007669"/>
    <property type="project" value="InterPro"/>
</dbReference>
<dbReference type="Gene3D" id="1.10.443.10">
    <property type="entry name" value="Intergrase catalytic core"/>
    <property type="match status" value="1"/>
</dbReference>
<dbReference type="Gene3D" id="1.10.510.10">
    <property type="entry name" value="Transferase(Phosphotransferase) domain 1"/>
    <property type="match status" value="1"/>
</dbReference>
<feature type="domain" description="Protein kinase" evidence="3">
    <location>
        <begin position="1202"/>
        <end position="1499"/>
    </location>
</feature>
<dbReference type="GO" id="GO:0004672">
    <property type="term" value="F:protein kinase activity"/>
    <property type="evidence" value="ECO:0007669"/>
    <property type="project" value="InterPro"/>
</dbReference>
<dbReference type="SMART" id="SM00220">
    <property type="entry name" value="S_TKc"/>
    <property type="match status" value="1"/>
</dbReference>
<dbReference type="Pfam" id="PF00069">
    <property type="entry name" value="Pkinase"/>
    <property type="match status" value="1"/>
</dbReference>
<dbReference type="SUPFAM" id="SSF53098">
    <property type="entry name" value="Ribonuclease H-like"/>
    <property type="match status" value="1"/>
</dbReference>
<name>A0A5J4WFZ6_9EUKA</name>
<feature type="compositionally biased region" description="Basic and acidic residues" evidence="2">
    <location>
        <begin position="502"/>
        <end position="519"/>
    </location>
</feature>
<comment type="caution">
    <text evidence="5">The sequence shown here is derived from an EMBL/GenBank/DDBJ whole genome shotgun (WGS) entry which is preliminary data.</text>
</comment>
<dbReference type="InterPro" id="IPR002156">
    <property type="entry name" value="RNaseH_domain"/>
</dbReference>
<dbReference type="CDD" id="cd09275">
    <property type="entry name" value="RNase_HI_RT_DIRS1"/>
    <property type="match status" value="1"/>
</dbReference>
<feature type="region of interest" description="Disordered" evidence="2">
    <location>
        <begin position="502"/>
        <end position="536"/>
    </location>
</feature>
<dbReference type="PROSITE" id="PS50011">
    <property type="entry name" value="PROTEIN_KINASE_DOM"/>
    <property type="match status" value="1"/>
</dbReference>
<dbReference type="PROSITE" id="PS50879">
    <property type="entry name" value="RNASE_H_1"/>
    <property type="match status" value="1"/>
</dbReference>
<dbReference type="Gene3D" id="3.10.10.10">
    <property type="entry name" value="HIV Type 1 Reverse Transcriptase, subunit A, domain 1"/>
    <property type="match status" value="1"/>
</dbReference>
<dbReference type="GO" id="GO:0003677">
    <property type="term" value="F:DNA binding"/>
    <property type="evidence" value="ECO:0007669"/>
    <property type="project" value="InterPro"/>
</dbReference>
<dbReference type="InterPro" id="IPR052055">
    <property type="entry name" value="Hepadnavirus_pol/RT"/>
</dbReference>
<evidence type="ECO:0000256" key="2">
    <source>
        <dbReference type="SAM" id="MobiDB-lite"/>
    </source>
</evidence>
<reference evidence="5 6" key="1">
    <citation type="submission" date="2019-03" db="EMBL/GenBank/DDBJ databases">
        <title>Single cell metagenomics reveals metabolic interactions within the superorganism composed of flagellate Streblomastix strix and complex community of Bacteroidetes bacteria on its surface.</title>
        <authorList>
            <person name="Treitli S.C."/>
            <person name="Kolisko M."/>
            <person name="Husnik F."/>
            <person name="Keeling P."/>
            <person name="Hampl V."/>
        </authorList>
    </citation>
    <scope>NUCLEOTIDE SEQUENCE [LARGE SCALE GENOMIC DNA]</scope>
    <source>
        <strain evidence="5">ST1C</strain>
    </source>
</reference>
<proteinExistence type="predicted"/>
<dbReference type="InterPro" id="IPR012337">
    <property type="entry name" value="RNaseH-like_sf"/>
</dbReference>
<protein>
    <recommendedName>
        <fullName evidence="7">Protein kinase domain-containing protein</fullName>
    </recommendedName>
</protein>
<evidence type="ECO:0000259" key="3">
    <source>
        <dbReference type="PROSITE" id="PS50011"/>
    </source>
</evidence>
<dbReference type="GO" id="GO:0006310">
    <property type="term" value="P:DNA recombination"/>
    <property type="evidence" value="ECO:0007669"/>
    <property type="project" value="UniProtKB-KW"/>
</dbReference>
<sequence length="1548" mass="177283">MAHHRIDEDDDDNQQINQQNRNQADHGAQNADANQNALPDRLNILMGRPRDTPIAIRAQQQRDATTKLFEHYYGRKAADLNPTSERASKRERELLFLREEEMLGLELNKEGVYPSTGDGDAEDDVETAQLAVLIQRACVAASTALIQGDFPATQRFILTFHHVARVIASDASQRRDVKLVADEFKPLIGMKDSVINALSKQSNDQIIELNTTIKLFASKSPIIEAVNNRRLLQNKHDQQSRRGVQNIRFSKWRKIQMMMLTLILSEDPIQEEEQLEEVYKSIPLLSTECINWENISVPDKLTYIIQEWNKINAGIDIQTGATPNWTSIEALHQLEAIQKYKEYHAPLPQMLEYARQLEKEIKEGIVVQTDQIRIINPTFLVPKPGNKWRKILNCRQVNAVTNLIKFKMENSKFIKQILEKQDFATALDLEEAFHHIKVSSDLLPYFGFAFQGRLYTQELSQACNIRSNSILTESWIQDPAQEVPIVSFQDLQLSRLGMECRESRSEDDSLEKKNDEEGSQKLYKCSNGSQNGQSQRYNEAVRRVEFPEILNIRHVTNQQLVESSQTYAVKKGGWKCSVSLNRRVLGNLFLWFIKIKQNKPRQLEQLKSQATLTTDAAQESWVSILQIQQNEMMEAGKWQMNWHISNSNQRETAAVLMALRMHKQAIQKNQIHTMTLYTDNQTVEYNLRSWRAAPNQIHLVRLIFKLLEELNIQLSTIHIPGLQNNRADALSRLVWRGDYTIKHEVLQIVSHQLQFFPQIDIFATRTTKKCNRYCSLLKDRGAEGRRGAFSINWSNEALLLHPPIELISRVLKKMKLEPSTALFLLLDWSNLDSTGEGQVLGKSSIKTTSRKPICSSNDKYAIGEQLFRDLATTAGLVPITIQQMIDNSSWETWRKRRAGLTLMARYMKLNDITVHSLLGERPDIWEVPSGHLKLPKFFICYVRWEPPIYVVNAMAWFNDFGGNNRKSNLIAMITHTSVVLDHFSKMSNKSDSSLIKHFARCLNMNVDSKARYNIIWDIQKLFDHISNSTFSTPEEIQIKAMALLVSFSAARMTELSRMTMKHLNKSQKNKMIIATTIKKGSKVRNGTITLNRLESQLCPVDALRIWFQTKMKINIKEEQIFWDFKRQTAPSSHYCSQTLTTILRQFGIESPFNGPSIRHATMTKLRASGASVLGVNAFSRHILTSTVVDAFNYRPIQRDLGTLLIQSVRSNKTAWVVQNQEFTVGLQNPRSNLNAAMQIKSYEPMGIKIQQHQQRMKSSKKSAEKEGRFQATLSDLTHISRFCIPINNGGLITAGERLIWKKNEIVAVKIFQQENYDSKELSIVNQLINYGLCKLKNAGYHCQVNKDSINIKHLESAYEIDTDIKCDNILLHSPPGSGRVYAKISDFGLSKKEDLSDGKTQFVGTLPNMAPELFKQPIKSTNKVDIYAIGTTFYYLITHKYPVNERNFKEQGKKLAKLKSINRPSQLQDNLLWDLISRLLEFDPDKRITAAEALQHPYFTSPEAIADISKEQQDLASLATIAELEGDSSITNFDKDPTYIILEPKIKY</sequence>
<evidence type="ECO:0000256" key="1">
    <source>
        <dbReference type="ARBA" id="ARBA00023172"/>
    </source>
</evidence>
<gene>
    <name evidence="5" type="ORF">EZS28_011184</name>
</gene>
<dbReference type="SUPFAM" id="SSF56112">
    <property type="entry name" value="Protein kinase-like (PK-like)"/>
    <property type="match status" value="1"/>
</dbReference>
<dbReference type="InterPro" id="IPR043502">
    <property type="entry name" value="DNA/RNA_pol_sf"/>
</dbReference>
<dbReference type="GO" id="GO:0005524">
    <property type="term" value="F:ATP binding"/>
    <property type="evidence" value="ECO:0007669"/>
    <property type="project" value="InterPro"/>
</dbReference>
<dbReference type="InterPro" id="IPR013762">
    <property type="entry name" value="Integrase-like_cat_sf"/>
</dbReference>
<dbReference type="InterPro" id="IPR043128">
    <property type="entry name" value="Rev_trsase/Diguanyl_cyclase"/>
</dbReference>
<dbReference type="InterPro" id="IPR000719">
    <property type="entry name" value="Prot_kinase_dom"/>
</dbReference>